<keyword evidence="3" id="KW-1185">Reference proteome</keyword>
<evidence type="ECO:0000313" key="2">
    <source>
        <dbReference type="EMBL" id="PWA85865.1"/>
    </source>
</evidence>
<feature type="compositionally biased region" description="Basic and acidic residues" evidence="1">
    <location>
        <begin position="182"/>
        <end position="193"/>
    </location>
</feature>
<name>A0A2U1PJC7_ARTAN</name>
<comment type="caution">
    <text evidence="2">The sequence shown here is derived from an EMBL/GenBank/DDBJ whole genome shotgun (WGS) entry which is preliminary data.</text>
</comment>
<proteinExistence type="predicted"/>
<reference evidence="2 3" key="1">
    <citation type="journal article" date="2018" name="Mol. Plant">
        <title>The genome of Artemisia annua provides insight into the evolution of Asteraceae family and artemisinin biosynthesis.</title>
        <authorList>
            <person name="Shen Q."/>
            <person name="Zhang L."/>
            <person name="Liao Z."/>
            <person name="Wang S."/>
            <person name="Yan T."/>
            <person name="Shi P."/>
            <person name="Liu M."/>
            <person name="Fu X."/>
            <person name="Pan Q."/>
            <person name="Wang Y."/>
            <person name="Lv Z."/>
            <person name="Lu X."/>
            <person name="Zhang F."/>
            <person name="Jiang W."/>
            <person name="Ma Y."/>
            <person name="Chen M."/>
            <person name="Hao X."/>
            <person name="Li L."/>
            <person name="Tang Y."/>
            <person name="Lv G."/>
            <person name="Zhou Y."/>
            <person name="Sun X."/>
            <person name="Brodelius P.E."/>
            <person name="Rose J.K.C."/>
            <person name="Tang K."/>
        </authorList>
    </citation>
    <scope>NUCLEOTIDE SEQUENCE [LARGE SCALE GENOMIC DNA]</scope>
    <source>
        <strain evidence="3">cv. Huhao1</strain>
        <tissue evidence="2">Leaf</tissue>
    </source>
</reference>
<dbReference type="STRING" id="35608.A0A2U1PJC7"/>
<gene>
    <name evidence="2" type="ORF">CTI12_AA137270</name>
</gene>
<sequence length="222" mass="25401">MGFSETLVKKTLEAVGGHQFYDQTDSAEVKPALLWTALHIQNLIEEKVTWGLGAGKEIKISWANGSLNFSVPYEPVVVQTSMPIMMSHHHDEWPIRKALILSDVDINHPFPRFPEVNEDPVRAAGEASQHNTKENWAEGNEHSSCCFTLLFQMVYPDQHKVKRQGQVRWVGLDADEYNEVPEAKRPKINHDSRIMSTDDEDNELVEEDNEIEEDNEFVEEDC</sequence>
<dbReference type="AlphaFoldDB" id="A0A2U1PJC7"/>
<evidence type="ECO:0000313" key="3">
    <source>
        <dbReference type="Proteomes" id="UP000245207"/>
    </source>
</evidence>
<feature type="region of interest" description="Disordered" evidence="1">
    <location>
        <begin position="182"/>
        <end position="222"/>
    </location>
</feature>
<protein>
    <submittedName>
        <fullName evidence="2">B3 DNA binding domain-containing protein</fullName>
    </submittedName>
</protein>
<dbReference type="EMBL" id="PKPP01001079">
    <property type="protein sequence ID" value="PWA85865.1"/>
    <property type="molecule type" value="Genomic_DNA"/>
</dbReference>
<organism evidence="2 3">
    <name type="scientific">Artemisia annua</name>
    <name type="common">Sweet wormwood</name>
    <dbReference type="NCBI Taxonomy" id="35608"/>
    <lineage>
        <taxon>Eukaryota</taxon>
        <taxon>Viridiplantae</taxon>
        <taxon>Streptophyta</taxon>
        <taxon>Embryophyta</taxon>
        <taxon>Tracheophyta</taxon>
        <taxon>Spermatophyta</taxon>
        <taxon>Magnoliopsida</taxon>
        <taxon>eudicotyledons</taxon>
        <taxon>Gunneridae</taxon>
        <taxon>Pentapetalae</taxon>
        <taxon>asterids</taxon>
        <taxon>campanulids</taxon>
        <taxon>Asterales</taxon>
        <taxon>Asteraceae</taxon>
        <taxon>Asteroideae</taxon>
        <taxon>Anthemideae</taxon>
        <taxon>Artemisiinae</taxon>
        <taxon>Artemisia</taxon>
    </lineage>
</organism>
<dbReference type="Proteomes" id="UP000245207">
    <property type="component" value="Unassembled WGS sequence"/>
</dbReference>
<evidence type="ECO:0000256" key="1">
    <source>
        <dbReference type="SAM" id="MobiDB-lite"/>
    </source>
</evidence>
<feature type="compositionally biased region" description="Acidic residues" evidence="1">
    <location>
        <begin position="197"/>
        <end position="222"/>
    </location>
</feature>
<accession>A0A2U1PJC7</accession>